<gene>
    <name evidence="1" type="ORF">S03H2_09089</name>
</gene>
<evidence type="ECO:0000313" key="1">
    <source>
        <dbReference type="EMBL" id="GAH21463.1"/>
    </source>
</evidence>
<sequence length="77" mass="8614">MEKVLNIPVQFTFLVSALDDITLDSKTADSHGGSFAKRYISAHRLDVNLINGRFQCAVTEAVLYGGVNRQLNWIFLN</sequence>
<comment type="caution">
    <text evidence="1">The sequence shown here is derived from an EMBL/GenBank/DDBJ whole genome shotgun (WGS) entry which is preliminary data.</text>
</comment>
<accession>X1FL39</accession>
<dbReference type="AlphaFoldDB" id="X1FL39"/>
<protein>
    <submittedName>
        <fullName evidence="1">Uncharacterized protein</fullName>
    </submittedName>
</protein>
<dbReference type="EMBL" id="BARU01004549">
    <property type="protein sequence ID" value="GAH21463.1"/>
    <property type="molecule type" value="Genomic_DNA"/>
</dbReference>
<reference evidence="1" key="1">
    <citation type="journal article" date="2014" name="Front. Microbiol.">
        <title>High frequency of phylogenetically diverse reductive dehalogenase-homologous genes in deep subseafloor sedimentary metagenomes.</title>
        <authorList>
            <person name="Kawai M."/>
            <person name="Futagami T."/>
            <person name="Toyoda A."/>
            <person name="Takaki Y."/>
            <person name="Nishi S."/>
            <person name="Hori S."/>
            <person name="Arai W."/>
            <person name="Tsubouchi T."/>
            <person name="Morono Y."/>
            <person name="Uchiyama I."/>
            <person name="Ito T."/>
            <person name="Fujiyama A."/>
            <person name="Inagaki F."/>
            <person name="Takami H."/>
        </authorList>
    </citation>
    <scope>NUCLEOTIDE SEQUENCE</scope>
    <source>
        <strain evidence="1">Expedition CK06-06</strain>
    </source>
</reference>
<proteinExistence type="predicted"/>
<name>X1FL39_9ZZZZ</name>
<organism evidence="1">
    <name type="scientific">marine sediment metagenome</name>
    <dbReference type="NCBI Taxonomy" id="412755"/>
    <lineage>
        <taxon>unclassified sequences</taxon>
        <taxon>metagenomes</taxon>
        <taxon>ecological metagenomes</taxon>
    </lineage>
</organism>
<feature type="non-terminal residue" evidence="1">
    <location>
        <position position="77"/>
    </location>
</feature>